<name>A0ACB6QXU2_9PLEO</name>
<protein>
    <submittedName>
        <fullName evidence="1">Uncharacterized protein</fullName>
    </submittedName>
</protein>
<feature type="non-terminal residue" evidence="1">
    <location>
        <position position="152"/>
    </location>
</feature>
<gene>
    <name evidence="1" type="ORF">BDR25DRAFT_194562</name>
</gene>
<sequence length="152" mass="18106">QKMMNSKRMRKYMEKREAKLREGADLRRREEQDTTKGEKVWFSRYVANGRLRHWVLLTHGTKYELRRSRNVEENPAGSQGKPTGEFTFFSKPFTIDQEQREALQSEMKMPEQDGYFVCLIGWTRMSKDQVDSACEEAFKSFGKYNLLWNNCQ</sequence>
<feature type="non-terminal residue" evidence="1">
    <location>
        <position position="1"/>
    </location>
</feature>
<keyword evidence="2" id="KW-1185">Reference proteome</keyword>
<reference evidence="1" key="1">
    <citation type="journal article" date="2020" name="Stud. Mycol.">
        <title>101 Dothideomycetes genomes: a test case for predicting lifestyles and emergence of pathogens.</title>
        <authorList>
            <person name="Haridas S."/>
            <person name="Albert R."/>
            <person name="Binder M."/>
            <person name="Bloem J."/>
            <person name="Labutti K."/>
            <person name="Salamov A."/>
            <person name="Andreopoulos B."/>
            <person name="Baker S."/>
            <person name="Barry K."/>
            <person name="Bills G."/>
            <person name="Bluhm B."/>
            <person name="Cannon C."/>
            <person name="Castanera R."/>
            <person name="Culley D."/>
            <person name="Daum C."/>
            <person name="Ezra D."/>
            <person name="Gonzalez J."/>
            <person name="Henrissat B."/>
            <person name="Kuo A."/>
            <person name="Liang C."/>
            <person name="Lipzen A."/>
            <person name="Lutzoni F."/>
            <person name="Magnuson J."/>
            <person name="Mondo S."/>
            <person name="Nolan M."/>
            <person name="Ohm R."/>
            <person name="Pangilinan J."/>
            <person name="Park H.-J."/>
            <person name="Ramirez L."/>
            <person name="Alfaro M."/>
            <person name="Sun H."/>
            <person name="Tritt A."/>
            <person name="Yoshinaga Y."/>
            <person name="Zwiers L.-H."/>
            <person name="Turgeon B."/>
            <person name="Goodwin S."/>
            <person name="Spatafora J."/>
            <person name="Crous P."/>
            <person name="Grigoriev I."/>
        </authorList>
    </citation>
    <scope>NUCLEOTIDE SEQUENCE</scope>
    <source>
        <strain evidence="1">ATCC 200398</strain>
    </source>
</reference>
<organism evidence="1 2">
    <name type="scientific">Lindgomyces ingoldianus</name>
    <dbReference type="NCBI Taxonomy" id="673940"/>
    <lineage>
        <taxon>Eukaryota</taxon>
        <taxon>Fungi</taxon>
        <taxon>Dikarya</taxon>
        <taxon>Ascomycota</taxon>
        <taxon>Pezizomycotina</taxon>
        <taxon>Dothideomycetes</taxon>
        <taxon>Pleosporomycetidae</taxon>
        <taxon>Pleosporales</taxon>
        <taxon>Lindgomycetaceae</taxon>
        <taxon>Lindgomyces</taxon>
    </lineage>
</organism>
<dbReference type="EMBL" id="MU003504">
    <property type="protein sequence ID" value="KAF2471690.1"/>
    <property type="molecule type" value="Genomic_DNA"/>
</dbReference>
<evidence type="ECO:0000313" key="1">
    <source>
        <dbReference type="EMBL" id="KAF2471690.1"/>
    </source>
</evidence>
<evidence type="ECO:0000313" key="2">
    <source>
        <dbReference type="Proteomes" id="UP000799755"/>
    </source>
</evidence>
<comment type="caution">
    <text evidence="1">The sequence shown here is derived from an EMBL/GenBank/DDBJ whole genome shotgun (WGS) entry which is preliminary data.</text>
</comment>
<proteinExistence type="predicted"/>
<accession>A0ACB6QXU2</accession>
<dbReference type="Proteomes" id="UP000799755">
    <property type="component" value="Unassembled WGS sequence"/>
</dbReference>